<feature type="chain" id="PRO_5016397117" description="Alpha/beta-hydrolase" evidence="1">
    <location>
        <begin position="20"/>
        <end position="390"/>
    </location>
</feature>
<keyword evidence="1" id="KW-0732">Signal</keyword>
<dbReference type="GeneID" id="37043252"/>
<evidence type="ECO:0000313" key="2">
    <source>
        <dbReference type="EMBL" id="PWN92266.1"/>
    </source>
</evidence>
<dbReference type="AlphaFoldDB" id="A0A316YT98"/>
<accession>A0A316YT98</accession>
<dbReference type="PANTHER" id="PTHR35560">
    <property type="entry name" value="BLL0132 PROTEIN"/>
    <property type="match status" value="1"/>
</dbReference>
<dbReference type="RefSeq" id="XP_025379464.1">
    <property type="nucleotide sequence ID" value="XM_025521336.1"/>
</dbReference>
<evidence type="ECO:0000313" key="3">
    <source>
        <dbReference type="Proteomes" id="UP000245768"/>
    </source>
</evidence>
<dbReference type="EMBL" id="KZ819635">
    <property type="protein sequence ID" value="PWN92266.1"/>
    <property type="molecule type" value="Genomic_DNA"/>
</dbReference>
<reference evidence="2 3" key="1">
    <citation type="journal article" date="2018" name="Mol. Biol. Evol.">
        <title>Broad Genomic Sampling Reveals a Smut Pathogenic Ancestry of the Fungal Clade Ustilaginomycotina.</title>
        <authorList>
            <person name="Kijpornyongpan T."/>
            <person name="Mondo S.J."/>
            <person name="Barry K."/>
            <person name="Sandor L."/>
            <person name="Lee J."/>
            <person name="Lipzen A."/>
            <person name="Pangilinan J."/>
            <person name="LaButti K."/>
            <person name="Hainaut M."/>
            <person name="Henrissat B."/>
            <person name="Grigoriev I.V."/>
            <person name="Spatafora J.W."/>
            <person name="Aime M.C."/>
        </authorList>
    </citation>
    <scope>NUCLEOTIDE SEQUENCE [LARGE SCALE GENOMIC DNA]</scope>
    <source>
        <strain evidence="2 3">MCA 4198</strain>
    </source>
</reference>
<gene>
    <name evidence="2" type="ORF">FA10DRAFT_266057</name>
</gene>
<evidence type="ECO:0008006" key="4">
    <source>
        <dbReference type="Google" id="ProtNLM"/>
    </source>
</evidence>
<evidence type="ECO:0000256" key="1">
    <source>
        <dbReference type="SAM" id="SignalP"/>
    </source>
</evidence>
<dbReference type="OrthoDB" id="5985073at2759"/>
<feature type="signal peptide" evidence="1">
    <location>
        <begin position="1"/>
        <end position="19"/>
    </location>
</feature>
<dbReference type="PANTHER" id="PTHR35560:SF3">
    <property type="entry name" value="PEPTIDASE S9 PROLYL OLIGOPEPTIDASE CATALYTIC DOMAIN-CONTAINING PROTEIN"/>
    <property type="match status" value="1"/>
</dbReference>
<dbReference type="InParanoid" id="A0A316YT98"/>
<keyword evidence="3" id="KW-1185">Reference proteome</keyword>
<dbReference type="Proteomes" id="UP000245768">
    <property type="component" value="Unassembled WGS sequence"/>
</dbReference>
<organism evidence="2 3">
    <name type="scientific">Acaromyces ingoldii</name>
    <dbReference type="NCBI Taxonomy" id="215250"/>
    <lineage>
        <taxon>Eukaryota</taxon>
        <taxon>Fungi</taxon>
        <taxon>Dikarya</taxon>
        <taxon>Basidiomycota</taxon>
        <taxon>Ustilaginomycotina</taxon>
        <taxon>Exobasidiomycetes</taxon>
        <taxon>Exobasidiales</taxon>
        <taxon>Cryptobasidiaceae</taxon>
        <taxon>Acaromyces</taxon>
    </lineage>
</organism>
<name>A0A316YT98_9BASI</name>
<proteinExistence type="predicted"/>
<protein>
    <recommendedName>
        <fullName evidence="4">Alpha/beta-hydrolase</fullName>
    </recommendedName>
</protein>
<sequence>MQLLLLCMTALLLLTSANGLDARTKNAAKSNSYTPPPPPQGGRIVSFRPSKQTKASVPVFANSLFKTKGTSNAKRGVIGLTGKGRDGSQTFPDIYQVVADHHALAVPNFYEARDRGQSTTDGVHASYLNATRDMVWPEKSVGSWVTGEDAAEGGLGNDYDLAGAQISSYDVIDQLVRLYSDKSIYPNMQDIVVAGHSAGGKTTVSYSYISDETPEGIRVRYVHLNSPSSIFSESHRPLSTSSCSSYQSWPYGPQGQQPRYVSSRLQAATFARWVSRDVVRVTGNADTQTQGDDSDCGATVQGGRDRLSRNYGAWVYENMLAGTKTDLSEFKAYKQLQKSGLKSQNVGVFNKRLAIVDGVGHDSTKMFASRIGRQSILDDHIDQGPLPTKQ</sequence>
<dbReference type="SUPFAM" id="SSF53474">
    <property type="entry name" value="alpha/beta-Hydrolases"/>
    <property type="match status" value="1"/>
</dbReference>
<dbReference type="Gene3D" id="3.40.50.1820">
    <property type="entry name" value="alpha/beta hydrolase"/>
    <property type="match status" value="1"/>
</dbReference>
<dbReference type="InterPro" id="IPR029058">
    <property type="entry name" value="AB_hydrolase_fold"/>
</dbReference>